<evidence type="ECO:0000313" key="14">
    <source>
        <dbReference type="EMBL" id="OXB19211.1"/>
    </source>
</evidence>
<dbReference type="Gene3D" id="3.40.50.720">
    <property type="entry name" value="NAD(P)-binding Rossmann-like Domain"/>
    <property type="match status" value="2"/>
</dbReference>
<dbReference type="EMBL" id="MIKE01000024">
    <property type="protein sequence ID" value="OHT44651.1"/>
    <property type="molecule type" value="Genomic_DNA"/>
</dbReference>
<feature type="active site" description="Nucleophile" evidence="9">
    <location>
        <position position="277"/>
    </location>
</feature>
<feature type="binding site" evidence="11">
    <location>
        <position position="347"/>
    </location>
    <ligand>
        <name>NAD(+)</name>
        <dbReference type="ChEBI" id="CHEBI:57540"/>
    </ligand>
</feature>
<feature type="binding site" evidence="11">
    <location>
        <begin position="132"/>
        <end position="133"/>
    </location>
    <ligand>
        <name>NAD(+)</name>
        <dbReference type="ChEBI" id="CHEBI:57540"/>
    </ligand>
</feature>
<dbReference type="PANTHER" id="PTHR11374:SF3">
    <property type="entry name" value="UDP-GLUCOSE 6-DEHYDROGENASE"/>
    <property type="match status" value="1"/>
</dbReference>
<name>A0A1S1J4X7_9FLAO</name>
<dbReference type="InterPro" id="IPR028356">
    <property type="entry name" value="UDPglc_DH_euk"/>
</dbReference>
<dbReference type="FunFam" id="3.40.50.720:FF:000032">
    <property type="entry name" value="UDP-glucose 6-dehydrogenase"/>
    <property type="match status" value="1"/>
</dbReference>
<dbReference type="FunFam" id="3.40.50.720:FF:000193">
    <property type="entry name" value="UDP-glucose 6-dehydrogenase"/>
    <property type="match status" value="1"/>
</dbReference>
<evidence type="ECO:0000259" key="12">
    <source>
        <dbReference type="SMART" id="SM00984"/>
    </source>
</evidence>
<keyword evidence="5 11" id="KW-0520">NAD</keyword>
<feature type="domain" description="UDP-glucose/GDP-mannose dehydrogenase C-terminal" evidence="12">
    <location>
        <begin position="333"/>
        <end position="448"/>
    </location>
</feature>
<dbReference type="STRING" id="1278819.BHE19_13155"/>
<evidence type="ECO:0000256" key="1">
    <source>
        <dbReference type="ARBA" id="ARBA00004701"/>
    </source>
</evidence>
<reference evidence="14 16" key="3">
    <citation type="submission" date="2016-11" db="EMBL/GenBank/DDBJ databases">
        <title>Whole genomes of Flavobacteriaceae.</title>
        <authorList>
            <person name="Stine C."/>
            <person name="Li C."/>
            <person name="Tadesse D."/>
        </authorList>
    </citation>
    <scope>NUCLEOTIDE SEQUENCE [LARGE SCALE GENOMIC DNA]</scope>
    <source>
        <strain evidence="14 16">ATCC BAA-2541</strain>
    </source>
</reference>
<comment type="pathway">
    <text evidence="1">Nucleotide-sugar biosynthesis; UDP-alpha-D-glucuronate biosynthesis; UDP-alpha-D-glucuronate from UDP-alpha-D-glucose: step 1/1.</text>
</comment>
<dbReference type="GO" id="GO:0006065">
    <property type="term" value="P:UDP-glucuronate biosynthetic process"/>
    <property type="evidence" value="ECO:0007669"/>
    <property type="project" value="UniProtKB-UniPathway"/>
</dbReference>
<dbReference type="SUPFAM" id="SSF48179">
    <property type="entry name" value="6-phosphogluconate dehydrogenase C-terminal domain-like"/>
    <property type="match status" value="1"/>
</dbReference>
<reference evidence="13" key="1">
    <citation type="submission" date="2016-09" db="EMBL/GenBank/DDBJ databases">
        <authorList>
            <person name="Capua I."/>
            <person name="De Benedictis P."/>
            <person name="Joannis T."/>
            <person name="Lombin L.H."/>
            <person name="Cattoli G."/>
        </authorList>
    </citation>
    <scope>NUCLEOTIDE SEQUENCE [LARGE SCALE GENOMIC DNA]</scope>
    <source>
        <strain evidence="13">MSU</strain>
    </source>
</reference>
<dbReference type="Pfam" id="PF00984">
    <property type="entry name" value="UDPG_MGDP_dh"/>
    <property type="match status" value="1"/>
</dbReference>
<dbReference type="SUPFAM" id="SSF52413">
    <property type="entry name" value="UDP-glucose/GDP-mannose dehydrogenase C-terminal domain"/>
    <property type="match status" value="1"/>
</dbReference>
<comment type="caution">
    <text evidence="13">The sequence shown here is derived from an EMBL/GenBank/DDBJ whole genome shotgun (WGS) entry which is preliminary data.</text>
</comment>
<evidence type="ECO:0000256" key="10">
    <source>
        <dbReference type="PIRSR" id="PIRSR500133-2"/>
    </source>
</evidence>
<dbReference type="Proteomes" id="UP000198319">
    <property type="component" value="Unassembled WGS sequence"/>
</dbReference>
<comment type="function">
    <text evidence="7">Catalyzes the conversion of UDP-glucose into UDP-glucuronate, one of the precursors of teichuronic acid.</text>
</comment>
<evidence type="ECO:0000256" key="6">
    <source>
        <dbReference type="ARBA" id="ARBA00047473"/>
    </source>
</evidence>
<feature type="binding site" evidence="11">
    <location>
        <position position="40"/>
    </location>
    <ligand>
        <name>NAD(+)</name>
        <dbReference type="ChEBI" id="CHEBI:57540"/>
    </ligand>
</feature>
<evidence type="ECO:0000313" key="13">
    <source>
        <dbReference type="EMBL" id="OHT44651.1"/>
    </source>
</evidence>
<dbReference type="SUPFAM" id="SSF51735">
    <property type="entry name" value="NAD(P)-binding Rossmann-fold domains"/>
    <property type="match status" value="1"/>
</dbReference>
<evidence type="ECO:0000256" key="5">
    <source>
        <dbReference type="ARBA" id="ARBA00023027"/>
    </source>
</evidence>
<dbReference type="GO" id="GO:0003979">
    <property type="term" value="F:UDP-glucose 6-dehydrogenase activity"/>
    <property type="evidence" value="ECO:0007669"/>
    <property type="project" value="UniProtKB-EC"/>
</dbReference>
<comment type="catalytic activity">
    <reaction evidence="6">
        <text>UDP-alpha-D-glucose + 2 NAD(+) + H2O = UDP-alpha-D-glucuronate + 2 NADH + 3 H(+)</text>
        <dbReference type="Rhea" id="RHEA:23596"/>
        <dbReference type="ChEBI" id="CHEBI:15377"/>
        <dbReference type="ChEBI" id="CHEBI:15378"/>
        <dbReference type="ChEBI" id="CHEBI:57540"/>
        <dbReference type="ChEBI" id="CHEBI:57945"/>
        <dbReference type="ChEBI" id="CHEBI:58052"/>
        <dbReference type="ChEBI" id="CHEBI:58885"/>
        <dbReference type="EC" id="1.1.1.22"/>
    </reaction>
</comment>
<sequence>MKITKICCIGAGYVGGPTMAVIAQKCPHIQVTVVDLNEQRIADWNDPNTDNIPIYEPGLSEIVGEARGRNLFFSTEVEKAIDEAQVIFISVNTPTKTYGKGKGMAADLKYIELCARQIAKVAKEDKIVVEKSTLPVRTAEAIKSILDNTGNGVQFQILSNPEFLAEGTAVTDLLNPDRILIGGDTTSEGEEAISALVDVYANWVDKEKILTTNVWSSELSKLTANAFLAQRISSINAMSELCEKTGADVNEVARAIGMDSRIGPKFLKASVGFGGSCFQKDILNLVYIAKSYGLNEVADYWEQVIIMNDHQKKRFSSKIVQTLYNTVADKKITFLGWAFKKDTNDTRESAAIYVADDLINEQAKISVYDPKVSKTKILNDLNYLETRSAEENNVAVSTFANAYDACKDAHAIAILTEWDEFTMYDWQKIYDSMHKPAFLFDGRNILDAKNLESIGFIYNGIGS</sequence>
<dbReference type="InterPro" id="IPR036220">
    <property type="entry name" value="UDP-Glc/GDP-Man_DH_C_sf"/>
</dbReference>
<dbReference type="InterPro" id="IPR036291">
    <property type="entry name" value="NAD(P)-bd_dom_sf"/>
</dbReference>
<evidence type="ECO:0000313" key="16">
    <source>
        <dbReference type="Proteomes" id="UP000198319"/>
    </source>
</evidence>
<feature type="binding site" evidence="11">
    <location>
        <position position="166"/>
    </location>
    <ligand>
        <name>NAD(+)</name>
        <dbReference type="ChEBI" id="CHEBI:57540"/>
    </ligand>
</feature>
<dbReference type="GO" id="GO:0051287">
    <property type="term" value="F:NAD binding"/>
    <property type="evidence" value="ECO:0007669"/>
    <property type="project" value="InterPro"/>
</dbReference>
<evidence type="ECO:0000256" key="2">
    <source>
        <dbReference type="ARBA" id="ARBA00006601"/>
    </source>
</evidence>
<dbReference type="UniPathway" id="UPA00038">
    <property type="reaction ID" value="UER00491"/>
</dbReference>
<dbReference type="PIRSF" id="PIRSF500133">
    <property type="entry name" value="UDPglc_DH_euk"/>
    <property type="match status" value="1"/>
</dbReference>
<dbReference type="EC" id="1.1.1.22" evidence="3"/>
<dbReference type="FunFam" id="1.20.5.100:FF:000001">
    <property type="entry name" value="UDP-glucose 6-dehydrogenase"/>
    <property type="match status" value="1"/>
</dbReference>
<feature type="binding site" evidence="11">
    <location>
        <begin position="277"/>
        <end position="280"/>
    </location>
    <ligand>
        <name>NAD(+)</name>
        <dbReference type="ChEBI" id="CHEBI:57540"/>
    </ligand>
</feature>
<dbReference type="GO" id="GO:0006024">
    <property type="term" value="P:glycosaminoglycan biosynthetic process"/>
    <property type="evidence" value="ECO:0007669"/>
    <property type="project" value="TreeGrafter"/>
</dbReference>
<feature type="binding site" evidence="10">
    <location>
        <begin position="268"/>
        <end position="274"/>
    </location>
    <ligand>
        <name>substrate</name>
    </ligand>
</feature>
<dbReference type="RefSeq" id="WP_070907880.1">
    <property type="nucleotide sequence ID" value="NZ_MIKE01000024.1"/>
</dbReference>
<dbReference type="Pfam" id="PF03720">
    <property type="entry name" value="UDPG_MGDP_dh_C"/>
    <property type="match status" value="1"/>
</dbReference>
<dbReference type="Proteomes" id="UP000180252">
    <property type="component" value="Unassembled WGS sequence"/>
</dbReference>
<dbReference type="AlphaFoldDB" id="A0A1S1J4X7"/>
<feature type="binding site" evidence="10">
    <location>
        <begin position="221"/>
        <end position="225"/>
    </location>
    <ligand>
        <name>substrate</name>
    </ligand>
</feature>
<proteinExistence type="inferred from homology"/>
<dbReference type="InterPro" id="IPR014026">
    <property type="entry name" value="UDP-Glc/GDP-Man_DH_dimer"/>
</dbReference>
<dbReference type="NCBIfam" id="TIGR03026">
    <property type="entry name" value="NDP-sugDHase"/>
    <property type="match status" value="1"/>
</dbReference>
<evidence type="ECO:0000313" key="15">
    <source>
        <dbReference type="Proteomes" id="UP000180252"/>
    </source>
</evidence>
<feature type="binding site" evidence="11">
    <location>
        <begin position="10"/>
        <end position="15"/>
    </location>
    <ligand>
        <name>NAD(+)</name>
        <dbReference type="ChEBI" id="CHEBI:57540"/>
    </ligand>
</feature>
<dbReference type="InterPro" id="IPR017476">
    <property type="entry name" value="UDP-Glc/GDP-Man"/>
</dbReference>
<dbReference type="EMBL" id="MUHG01000018">
    <property type="protein sequence ID" value="OXB19211.1"/>
    <property type="molecule type" value="Genomic_DNA"/>
</dbReference>
<feature type="binding site" evidence="10">
    <location>
        <position position="261"/>
    </location>
    <ligand>
        <name>substrate</name>
    </ligand>
</feature>
<dbReference type="OrthoDB" id="9803238at2"/>
<evidence type="ECO:0000256" key="9">
    <source>
        <dbReference type="PIRSR" id="PIRSR500133-1"/>
    </source>
</evidence>
<gene>
    <name evidence="14" type="ORF">B0A71_11715</name>
    <name evidence="13" type="ORF">BHE19_13155</name>
</gene>
<dbReference type="Pfam" id="PF03721">
    <property type="entry name" value="UDPG_MGDP_dh_N"/>
    <property type="match status" value="1"/>
</dbReference>
<keyword evidence="16" id="KW-1185">Reference proteome</keyword>
<dbReference type="PANTHER" id="PTHR11374">
    <property type="entry name" value="UDP-GLUCOSE DEHYDROGENASE/UDP-MANNAC DEHYDROGENASE"/>
    <property type="match status" value="1"/>
</dbReference>
<keyword evidence="4" id="KW-0560">Oxidoreductase</keyword>
<feature type="binding site" evidence="11">
    <location>
        <begin position="91"/>
        <end position="95"/>
    </location>
    <ligand>
        <name>NAD(+)</name>
        <dbReference type="ChEBI" id="CHEBI:57540"/>
    </ligand>
</feature>
<dbReference type="InterPro" id="IPR008927">
    <property type="entry name" value="6-PGluconate_DH-like_C_sf"/>
</dbReference>
<dbReference type="SMART" id="SM00984">
    <property type="entry name" value="UDPG_MGDP_dh_C"/>
    <property type="match status" value="1"/>
</dbReference>
<dbReference type="PIRSF" id="PIRSF000124">
    <property type="entry name" value="UDPglc_GDPman_dh"/>
    <property type="match status" value="1"/>
</dbReference>
<evidence type="ECO:0000256" key="8">
    <source>
        <dbReference type="PIRNR" id="PIRNR000124"/>
    </source>
</evidence>
<organism evidence="13 15">
    <name type="scientific">Flavobacterium tructae</name>
    <dbReference type="NCBI Taxonomy" id="1114873"/>
    <lineage>
        <taxon>Bacteria</taxon>
        <taxon>Pseudomonadati</taxon>
        <taxon>Bacteroidota</taxon>
        <taxon>Flavobacteriia</taxon>
        <taxon>Flavobacteriales</taxon>
        <taxon>Flavobacteriaceae</taxon>
        <taxon>Flavobacterium</taxon>
    </lineage>
</organism>
<feature type="binding site" evidence="11">
    <location>
        <position position="35"/>
    </location>
    <ligand>
        <name>NAD(+)</name>
        <dbReference type="ChEBI" id="CHEBI:57540"/>
    </ligand>
</feature>
<dbReference type="InterPro" id="IPR014027">
    <property type="entry name" value="UDP-Glc/GDP-Man_DH_C"/>
</dbReference>
<reference evidence="15" key="2">
    <citation type="submission" date="2016-09" db="EMBL/GenBank/DDBJ databases">
        <authorList>
            <person name="Chen S."/>
            <person name="Walker E."/>
        </authorList>
    </citation>
    <scope>NUCLEOTIDE SEQUENCE [LARGE SCALE GENOMIC DNA]</scope>
    <source>
        <strain evidence="15">MSU</strain>
    </source>
</reference>
<dbReference type="InterPro" id="IPR001732">
    <property type="entry name" value="UDP-Glc/GDP-Man_DH_N"/>
</dbReference>
<feature type="binding site" evidence="10">
    <location>
        <begin position="339"/>
        <end position="340"/>
    </location>
    <ligand>
        <name>substrate</name>
    </ligand>
</feature>
<dbReference type="Gene3D" id="1.20.5.100">
    <property type="entry name" value="Cytochrome c1, transmembrane anchor, C-terminal"/>
    <property type="match status" value="1"/>
</dbReference>
<evidence type="ECO:0000256" key="7">
    <source>
        <dbReference type="ARBA" id="ARBA00053241"/>
    </source>
</evidence>
<evidence type="ECO:0000256" key="4">
    <source>
        <dbReference type="ARBA" id="ARBA00023002"/>
    </source>
</evidence>
<evidence type="ECO:0000256" key="11">
    <source>
        <dbReference type="PIRSR" id="PIRSR500133-3"/>
    </source>
</evidence>
<feature type="binding site" evidence="10">
    <location>
        <begin position="162"/>
        <end position="166"/>
    </location>
    <ligand>
        <name>substrate</name>
    </ligand>
</feature>
<protein>
    <recommendedName>
        <fullName evidence="3">UDP-glucose 6-dehydrogenase</fullName>
        <ecNumber evidence="3">1.1.1.22</ecNumber>
    </recommendedName>
</protein>
<feature type="binding site" evidence="10">
    <location>
        <position position="443"/>
    </location>
    <ligand>
        <name>substrate</name>
    </ligand>
</feature>
<comment type="similarity">
    <text evidence="2 8">Belongs to the UDP-glucose/GDP-mannose dehydrogenase family.</text>
</comment>
<accession>A0A1S1J4X7</accession>
<evidence type="ECO:0000256" key="3">
    <source>
        <dbReference type="ARBA" id="ARBA00012954"/>
    </source>
</evidence>